<evidence type="ECO:0008006" key="3">
    <source>
        <dbReference type="Google" id="ProtNLM"/>
    </source>
</evidence>
<name>A0ABS0AXN8_9BACT</name>
<sequence>MIKISFKTMVVMMRSILSFFIACFLPIFLFALPTAPKVVEGEAFITSYDQELMIEVENNAHIEWDTFDLGEDEVVTIFQSNESQGLHLSIKGNHLAKILGKVQSNGPLYLKHEGGVTIGIEGEIVASLVEIDAETISHQGKVTVPGNHMTLSGKTVYVYPEGVLDASANDKGDGGTISILGQEAMIFLGTARSSGGELSGDGGKLKLCSSKDFKYKDGSIDLTAPHGKAGLLHIDPKNVYIRAGGPDSATGNTFGSDPTGTAMISGPDLSVALDNANVLIQANNDIIIDDNVTGTTSGNCLTLQAGRSIIVDPQSVITLTAGDFSATINDNGAQAVNRDPGSAIFELAFGSQILTNGGEVTVDVGDFGGQNEGTFYCNGATIDAGNGNISLTGYGPLDGSDMAYGTVITGGSLIQTSGSGEITLAGTGGNGDNLNNGIQISGSGAQIITDAGMINLDGQGGGTSSGKNNKGLSLQGTVKTTTGSVLISGVGGLGISNNVGVEITSGIAPNIETEDGSVQVIGTGGGTGDLNFGVRLGSSALVTSTGQGTLSISGTAGDGDTNNHGVILAGGTVQSNEGAITITGNGQGKGDYNYGVRFESGGKVNSLVNAPITIEGACSPGGREGNCGISVSGLSSTIQAVDGSVTLTGTGNGTDAFNQGVRIENSQIVSKGTGSEAATLNLIGFGGTGTNYNNGISISGHLAEVTAIDGDIDVEGTAKGTGIGNTGVSLSSSDVVNTTGDGVVTIDSH</sequence>
<proteinExistence type="predicted"/>
<gene>
    <name evidence="1" type="ORF">NEPTK9_000407</name>
</gene>
<dbReference type="SUPFAM" id="SSF51126">
    <property type="entry name" value="Pectin lyase-like"/>
    <property type="match status" value="1"/>
</dbReference>
<keyword evidence="2" id="KW-1185">Reference proteome</keyword>
<organism evidence="1 2">
    <name type="scientific">Candidatus Neptunichlamydia vexilliferae</name>
    <dbReference type="NCBI Taxonomy" id="1651774"/>
    <lineage>
        <taxon>Bacteria</taxon>
        <taxon>Pseudomonadati</taxon>
        <taxon>Chlamydiota</taxon>
        <taxon>Chlamydiia</taxon>
        <taxon>Parachlamydiales</taxon>
        <taxon>Simkaniaceae</taxon>
        <taxon>Candidatus Neptunichlamydia</taxon>
    </lineage>
</organism>
<protein>
    <recommendedName>
        <fullName evidence="3">Filamentous haemagglutinin FhaB/tRNA nuclease CdiA-like TPS domain-containing protein</fullName>
    </recommendedName>
</protein>
<dbReference type="InterPro" id="IPR011050">
    <property type="entry name" value="Pectin_lyase_fold/virulence"/>
</dbReference>
<reference evidence="1 2" key="1">
    <citation type="submission" date="2020-01" db="EMBL/GenBank/DDBJ databases">
        <title>Draft genome sequence of Cand. Neptunochlamydia vexilliferae K9.</title>
        <authorList>
            <person name="Schulz F."/>
            <person name="Koestlbacher S."/>
            <person name="Wascher F."/>
            <person name="Pizzetti I."/>
            <person name="Horn M."/>
        </authorList>
    </citation>
    <scope>NUCLEOTIDE SEQUENCE [LARGE SCALE GENOMIC DNA]</scope>
    <source>
        <strain evidence="1 2">K9</strain>
    </source>
</reference>
<comment type="caution">
    <text evidence="1">The sequence shown here is derived from an EMBL/GenBank/DDBJ whole genome shotgun (WGS) entry which is preliminary data.</text>
</comment>
<evidence type="ECO:0000313" key="1">
    <source>
        <dbReference type="EMBL" id="MBF5058907.1"/>
    </source>
</evidence>
<evidence type="ECO:0000313" key="2">
    <source>
        <dbReference type="Proteomes" id="UP001194714"/>
    </source>
</evidence>
<dbReference type="Proteomes" id="UP001194714">
    <property type="component" value="Unassembled WGS sequence"/>
</dbReference>
<dbReference type="Gene3D" id="2.160.20.10">
    <property type="entry name" value="Single-stranded right-handed beta-helix, Pectin lyase-like"/>
    <property type="match status" value="1"/>
</dbReference>
<dbReference type="EMBL" id="JAAEJV010000006">
    <property type="protein sequence ID" value="MBF5058907.1"/>
    <property type="molecule type" value="Genomic_DNA"/>
</dbReference>
<dbReference type="InterPro" id="IPR012334">
    <property type="entry name" value="Pectin_lyas_fold"/>
</dbReference>
<accession>A0ABS0AXN8</accession>